<dbReference type="PANTHER" id="PTHR10039:SF15">
    <property type="entry name" value="NACHT DOMAIN-CONTAINING PROTEIN"/>
    <property type="match status" value="1"/>
</dbReference>
<evidence type="ECO:0000256" key="6">
    <source>
        <dbReference type="PROSITE-ProRule" id="PRU00228"/>
    </source>
</evidence>
<keyword evidence="3 6" id="KW-0863">Zinc-finger</keyword>
<comment type="caution">
    <text evidence="8">The sequence shown here is derived from an EMBL/GenBank/DDBJ whole genome shotgun (WGS) entry which is preliminary data.</text>
</comment>
<dbReference type="EMBL" id="JAPWDS010000002">
    <property type="protein sequence ID" value="KAJ5514961.1"/>
    <property type="molecule type" value="Genomic_DNA"/>
</dbReference>
<keyword evidence="2" id="KW-0677">Repeat</keyword>
<reference evidence="8" key="2">
    <citation type="journal article" date="2023" name="IMA Fungus">
        <title>Comparative genomic study of the Penicillium genus elucidates a diverse pangenome and 15 lateral gene transfer events.</title>
        <authorList>
            <person name="Petersen C."/>
            <person name="Sorensen T."/>
            <person name="Nielsen M.R."/>
            <person name="Sondergaard T.E."/>
            <person name="Sorensen J.L."/>
            <person name="Fitzpatrick D.A."/>
            <person name="Frisvad J.C."/>
            <person name="Nielsen K.L."/>
        </authorList>
    </citation>
    <scope>NUCLEOTIDE SEQUENCE</scope>
    <source>
        <strain evidence="8">IBT 29495</strain>
    </source>
</reference>
<dbReference type="SUPFAM" id="SSF52540">
    <property type="entry name" value="P-loop containing nucleoside triphosphate hydrolases"/>
    <property type="match status" value="1"/>
</dbReference>
<dbReference type="InterPro" id="IPR000433">
    <property type="entry name" value="Znf_ZZ"/>
</dbReference>
<dbReference type="PRINTS" id="PR01415">
    <property type="entry name" value="ANKYRIN"/>
</dbReference>
<dbReference type="AlphaFoldDB" id="A0A9W9Y347"/>
<keyword evidence="5" id="KW-0040">ANK repeat</keyword>
<evidence type="ECO:0000256" key="3">
    <source>
        <dbReference type="ARBA" id="ARBA00022771"/>
    </source>
</evidence>
<protein>
    <recommendedName>
        <fullName evidence="7">ZZ-type domain-containing protein</fullName>
    </recommendedName>
</protein>
<dbReference type="OrthoDB" id="195446at2759"/>
<evidence type="ECO:0000313" key="8">
    <source>
        <dbReference type="EMBL" id="KAJ5514961.1"/>
    </source>
</evidence>
<dbReference type="PROSITE" id="PS50297">
    <property type="entry name" value="ANK_REP_REGION"/>
    <property type="match status" value="3"/>
</dbReference>
<evidence type="ECO:0000256" key="2">
    <source>
        <dbReference type="ARBA" id="ARBA00022737"/>
    </source>
</evidence>
<dbReference type="Pfam" id="PF22939">
    <property type="entry name" value="WHD_GPIID"/>
    <property type="match status" value="1"/>
</dbReference>
<keyword evidence="9" id="KW-1185">Reference proteome</keyword>
<feature type="repeat" description="ANK" evidence="5">
    <location>
        <begin position="607"/>
        <end position="639"/>
    </location>
</feature>
<dbReference type="Pfam" id="PF12796">
    <property type="entry name" value="Ank_2"/>
    <property type="match status" value="2"/>
</dbReference>
<evidence type="ECO:0000313" key="9">
    <source>
        <dbReference type="Proteomes" id="UP001149954"/>
    </source>
</evidence>
<feature type="domain" description="ZZ-type" evidence="7">
    <location>
        <begin position="241"/>
        <end position="299"/>
    </location>
</feature>
<dbReference type="Gene3D" id="3.40.50.300">
    <property type="entry name" value="P-loop containing nucleotide triphosphate hydrolases"/>
    <property type="match status" value="1"/>
</dbReference>
<evidence type="ECO:0000256" key="1">
    <source>
        <dbReference type="ARBA" id="ARBA00022723"/>
    </source>
</evidence>
<dbReference type="InterPro" id="IPR056884">
    <property type="entry name" value="NPHP3-like_N"/>
</dbReference>
<dbReference type="InterPro" id="IPR054471">
    <property type="entry name" value="GPIID_WHD"/>
</dbReference>
<dbReference type="InterPro" id="IPR036770">
    <property type="entry name" value="Ankyrin_rpt-contain_sf"/>
</dbReference>
<gene>
    <name evidence="8" type="ORF">N7463_004513</name>
</gene>
<dbReference type="SMART" id="SM00248">
    <property type="entry name" value="ANK"/>
    <property type="match status" value="7"/>
</dbReference>
<evidence type="ECO:0000259" key="7">
    <source>
        <dbReference type="PROSITE" id="PS50135"/>
    </source>
</evidence>
<dbReference type="InterPro" id="IPR002110">
    <property type="entry name" value="Ankyrin_rpt"/>
</dbReference>
<organism evidence="8 9">
    <name type="scientific">Penicillium fimorum</name>
    <dbReference type="NCBI Taxonomy" id="1882269"/>
    <lineage>
        <taxon>Eukaryota</taxon>
        <taxon>Fungi</taxon>
        <taxon>Dikarya</taxon>
        <taxon>Ascomycota</taxon>
        <taxon>Pezizomycotina</taxon>
        <taxon>Eurotiomycetes</taxon>
        <taxon>Eurotiomycetidae</taxon>
        <taxon>Eurotiales</taxon>
        <taxon>Aspergillaceae</taxon>
        <taxon>Penicillium</taxon>
    </lineage>
</organism>
<accession>A0A9W9Y347</accession>
<keyword evidence="1" id="KW-0479">Metal-binding</keyword>
<name>A0A9W9Y347_9EURO</name>
<feature type="repeat" description="ANK" evidence="5">
    <location>
        <begin position="746"/>
        <end position="778"/>
    </location>
</feature>
<proteinExistence type="predicted"/>
<feature type="repeat" description="ANK" evidence="5">
    <location>
        <begin position="574"/>
        <end position="606"/>
    </location>
</feature>
<dbReference type="InterPro" id="IPR043145">
    <property type="entry name" value="Znf_ZZ_sf"/>
</dbReference>
<reference evidence="8" key="1">
    <citation type="submission" date="2022-12" db="EMBL/GenBank/DDBJ databases">
        <authorList>
            <person name="Petersen C."/>
        </authorList>
    </citation>
    <scope>NUCLEOTIDE SEQUENCE</scope>
    <source>
        <strain evidence="8">IBT 29495</strain>
    </source>
</reference>
<dbReference type="Proteomes" id="UP001149954">
    <property type="component" value="Unassembled WGS sequence"/>
</dbReference>
<keyword evidence="4" id="KW-0862">Zinc</keyword>
<dbReference type="Pfam" id="PF24883">
    <property type="entry name" value="NPHP3_N"/>
    <property type="match status" value="1"/>
</dbReference>
<dbReference type="SUPFAM" id="SSF57850">
    <property type="entry name" value="RING/U-box"/>
    <property type="match status" value="1"/>
</dbReference>
<dbReference type="GO" id="GO:0008270">
    <property type="term" value="F:zinc ion binding"/>
    <property type="evidence" value="ECO:0007669"/>
    <property type="project" value="UniProtKB-KW"/>
</dbReference>
<evidence type="ECO:0000256" key="4">
    <source>
        <dbReference type="ARBA" id="ARBA00022833"/>
    </source>
</evidence>
<dbReference type="PROSITE" id="PS50088">
    <property type="entry name" value="ANK_REPEAT"/>
    <property type="match status" value="5"/>
</dbReference>
<dbReference type="PROSITE" id="PS50135">
    <property type="entry name" value="ZF_ZZ_2"/>
    <property type="match status" value="1"/>
</dbReference>
<evidence type="ECO:0000256" key="5">
    <source>
        <dbReference type="PROSITE-ProRule" id="PRU00023"/>
    </source>
</evidence>
<feature type="repeat" description="ANK" evidence="5">
    <location>
        <begin position="783"/>
        <end position="812"/>
    </location>
</feature>
<dbReference type="CDD" id="cd02249">
    <property type="entry name" value="ZZ"/>
    <property type="match status" value="1"/>
</dbReference>
<dbReference type="SUPFAM" id="SSF48403">
    <property type="entry name" value="Ankyrin repeat"/>
    <property type="match status" value="2"/>
</dbReference>
<feature type="repeat" description="ANK" evidence="5">
    <location>
        <begin position="640"/>
        <end position="673"/>
    </location>
</feature>
<dbReference type="Gene3D" id="1.25.40.20">
    <property type="entry name" value="Ankyrin repeat-containing domain"/>
    <property type="match status" value="2"/>
</dbReference>
<dbReference type="PANTHER" id="PTHR10039">
    <property type="entry name" value="AMELOGENIN"/>
    <property type="match status" value="1"/>
</dbReference>
<dbReference type="Gene3D" id="3.30.60.90">
    <property type="match status" value="1"/>
</dbReference>
<dbReference type="Pfam" id="PF00023">
    <property type="entry name" value="Ank"/>
    <property type="match status" value="1"/>
</dbReference>
<sequence length="836" mass="94039">MIQRIHRLKSTLQDRINQSTYAISQDIYRDGQSVKKVVDETRLKELIDWISPLNFITKQSMISNEHHKGTCKWFLSRDDFREWREGDNTMIYCPGIPGAGKTFLSSIIYNELEGLRVRDEGGLKGAAVIMLYCKWDDPLSQNIDNLLSSIIKQFVQRYDVGALTIAAAVNARAPLQPIHKVFIILDGLDELREENERLPLLQSLAPWSTAKSPVQSTVNLMVTSRQLPNIVRYFRHSPESESNTYCDACNELVLPFQYHCAECSVSYDLCSGCYDVGKRCRYKRHTFHLEFNARIIPVAAVEDDLTTYVLWRTSASDFLQQCVESKEGLMDIILTTVVKNNGGMFLLAKFNMDTLESKLNIKQLTLALKTLPQELDGTYADAMFRVTELPPSPREKVLEFLHWVVFAEQPLHVKAIEHALAVSEGDTDIDNDSIIRARTLASKCAGLVQFDESDCLRLVHYSAEGFFKDHCDRWFPQGNFKITSTCLTYLWFDTFRTGACDGLSEAIDFEKRLEKYPFLRYASLNWGKHLRTTLDDELFNRAFDLLTDAGSLATITQALWYLDDQHRSISWSAKNGSAFHLAAHFDLNRLVEKLLGQGYDPNATDMSGHTPLSLAVRRGNASVVTALIKAGASVNTVDNSGRAPLHWAIRHRRFDVFELLLDQQNIDVNVSDARWLHFTPLMLAAAGDLVDYLAPLLDAEEHDVKKQCRSPDGGTALILAAYNGATDAVKLLLAYPGIEINHGDASGTTALTHAAQEGYYDIVEALLDNGADTEVKQERWYGTVIMRAIDNGNTSIVQLLIERGANIRHIDVFNRGTLHSAAINSRATSPTQTVVR</sequence>
<dbReference type="InterPro" id="IPR027417">
    <property type="entry name" value="P-loop_NTPase"/>
</dbReference>